<gene>
    <name evidence="12" type="ORF">PG1C_12420</name>
</gene>
<protein>
    <recommendedName>
        <fullName evidence="3">Sulfate adenylyltransferase subunit 2</fullName>
        <ecNumber evidence="2">2.7.7.4</ecNumber>
    </recommendedName>
    <alternativeName>
        <fullName evidence="8">ATP-sulfurylase small subunit</fullName>
    </alternativeName>
    <alternativeName>
        <fullName evidence="9">Sulfate adenylate transferase</fullName>
    </alternativeName>
</protein>
<evidence type="ECO:0000256" key="2">
    <source>
        <dbReference type="ARBA" id="ARBA00012391"/>
    </source>
</evidence>
<comment type="similarity">
    <text evidence="1">Belongs to the PAPS reductase family. CysD subfamily.</text>
</comment>
<dbReference type="STRING" id="1565605.PG1C_12420"/>
<dbReference type="Pfam" id="PF01507">
    <property type="entry name" value="PAPS_reduct"/>
    <property type="match status" value="1"/>
</dbReference>
<name>A0A0C5JCW9_9PROT</name>
<evidence type="ECO:0000256" key="9">
    <source>
        <dbReference type="ARBA" id="ARBA00031812"/>
    </source>
</evidence>
<evidence type="ECO:0000256" key="1">
    <source>
        <dbReference type="ARBA" id="ARBA00008885"/>
    </source>
</evidence>
<dbReference type="GO" id="GO:0000103">
    <property type="term" value="P:sulfate assimilation"/>
    <property type="evidence" value="ECO:0007669"/>
    <property type="project" value="InterPro"/>
</dbReference>
<feature type="region of interest" description="Disordered" evidence="10">
    <location>
        <begin position="282"/>
        <end position="304"/>
    </location>
</feature>
<evidence type="ECO:0000259" key="11">
    <source>
        <dbReference type="Pfam" id="PF01507"/>
    </source>
</evidence>
<feature type="domain" description="Phosphoadenosine phosphosulphate reductase" evidence="11">
    <location>
        <begin position="33"/>
        <end position="258"/>
    </location>
</feature>
<dbReference type="NCBIfam" id="NF003587">
    <property type="entry name" value="PRK05253.1"/>
    <property type="match status" value="1"/>
</dbReference>
<dbReference type="EMBL" id="CP010554">
    <property type="protein sequence ID" value="AJP49663.1"/>
    <property type="molecule type" value="Genomic_DNA"/>
</dbReference>
<evidence type="ECO:0000256" key="10">
    <source>
        <dbReference type="SAM" id="MobiDB-lite"/>
    </source>
</evidence>
<dbReference type="PANTHER" id="PTHR43196">
    <property type="entry name" value="SULFATE ADENYLYLTRANSFERASE SUBUNIT 2"/>
    <property type="match status" value="1"/>
</dbReference>
<reference evidence="12 13" key="1">
    <citation type="journal article" date="2015" name="Genome Announc.">
        <title>Complete Genome Sequence of a Novel Bacterium within the Family Rhodocyclaceae That Degrades Polycyclic Aromatic Hydrocarbons.</title>
        <authorList>
            <person name="Singleton D.R."/>
            <person name="Dickey A.N."/>
            <person name="Scholl E.H."/>
            <person name="Wright F.A."/>
            <person name="Aitken M.D."/>
        </authorList>
    </citation>
    <scope>NUCLEOTIDE SEQUENCE [LARGE SCALE GENOMIC DNA]</scope>
    <source>
        <strain evidence="13">PG1-Ca6</strain>
    </source>
</reference>
<keyword evidence="4 12" id="KW-0808">Transferase</keyword>
<organism evidence="12 13">
    <name type="scientific">Rugosibacter aromaticivorans</name>
    <dbReference type="NCBI Taxonomy" id="1565605"/>
    <lineage>
        <taxon>Bacteria</taxon>
        <taxon>Pseudomonadati</taxon>
        <taxon>Pseudomonadota</taxon>
        <taxon>Betaproteobacteria</taxon>
        <taxon>Nitrosomonadales</taxon>
        <taxon>Sterolibacteriaceae</taxon>
        <taxon>Rugosibacter</taxon>
    </lineage>
</organism>
<dbReference type="Proteomes" id="UP000061603">
    <property type="component" value="Chromosome"/>
</dbReference>
<accession>A0A0C5JCW9</accession>
<dbReference type="PATRIC" id="fig|1565605.3.peg.2634"/>
<dbReference type="Gene3D" id="3.40.50.620">
    <property type="entry name" value="HUPs"/>
    <property type="match status" value="1"/>
</dbReference>
<evidence type="ECO:0000256" key="6">
    <source>
        <dbReference type="ARBA" id="ARBA00022741"/>
    </source>
</evidence>
<dbReference type="EC" id="2.7.7.4" evidence="2"/>
<dbReference type="InterPro" id="IPR002500">
    <property type="entry name" value="PAPS_reduct_dom"/>
</dbReference>
<evidence type="ECO:0000313" key="12">
    <source>
        <dbReference type="EMBL" id="AJP49663.1"/>
    </source>
</evidence>
<proteinExistence type="inferred from homology"/>
<keyword evidence="13" id="KW-1185">Reference proteome</keyword>
<keyword evidence="5 12" id="KW-0548">Nucleotidyltransferase</keyword>
<keyword evidence="7" id="KW-0067">ATP-binding</keyword>
<evidence type="ECO:0000256" key="8">
    <source>
        <dbReference type="ARBA" id="ARBA00030256"/>
    </source>
</evidence>
<sequence length="304" mass="34736">MAQLPKHTLSHLDWLESESIYILREVAGQCANPALLFSGGKDSVVLLRLAEKAFRPGRFPFPLLNIDTGHNYPEVLAFRDYRATQLGERLIVRSVEDSMRRGTVVLKSADELRNKHQSVTLLEAIEEFGFDCCIGGARRDEEKARAKERIFSFRDEFGQWDPKNQRPELWDLFNARVHKGENIRAFPISNWTELDVWQYIGREQLEIPSIYFSHQRPIVRRNGLLQPVTALTPANPGEAIEQMRVRFRTLGDVTCTAPVASDADTLEKIILETASTTITERGATRLDDQTSEASMEQRKKEGYF</sequence>
<dbReference type="GO" id="GO:0004781">
    <property type="term" value="F:sulfate adenylyltransferase (ATP) activity"/>
    <property type="evidence" value="ECO:0007669"/>
    <property type="project" value="UniProtKB-EC"/>
</dbReference>
<dbReference type="GO" id="GO:0005524">
    <property type="term" value="F:ATP binding"/>
    <property type="evidence" value="ECO:0007669"/>
    <property type="project" value="UniProtKB-KW"/>
</dbReference>
<keyword evidence="6" id="KW-0547">Nucleotide-binding</keyword>
<evidence type="ECO:0000256" key="5">
    <source>
        <dbReference type="ARBA" id="ARBA00022695"/>
    </source>
</evidence>
<evidence type="ECO:0000256" key="4">
    <source>
        <dbReference type="ARBA" id="ARBA00022679"/>
    </source>
</evidence>
<evidence type="ECO:0000256" key="7">
    <source>
        <dbReference type="ARBA" id="ARBA00022840"/>
    </source>
</evidence>
<dbReference type="InterPro" id="IPR014729">
    <property type="entry name" value="Rossmann-like_a/b/a_fold"/>
</dbReference>
<dbReference type="PIRSF" id="PIRSF002936">
    <property type="entry name" value="CysDAde_trans"/>
    <property type="match status" value="1"/>
</dbReference>
<dbReference type="NCBIfam" id="TIGR02039">
    <property type="entry name" value="CysD"/>
    <property type="match status" value="1"/>
</dbReference>
<dbReference type="SUPFAM" id="SSF52402">
    <property type="entry name" value="Adenine nucleotide alpha hydrolases-like"/>
    <property type="match status" value="1"/>
</dbReference>
<evidence type="ECO:0000256" key="3">
    <source>
        <dbReference type="ARBA" id="ARBA00022004"/>
    </source>
</evidence>
<dbReference type="InterPro" id="IPR011784">
    <property type="entry name" value="SO4_adenylTrfase_ssu"/>
</dbReference>
<evidence type="ECO:0000313" key="13">
    <source>
        <dbReference type="Proteomes" id="UP000061603"/>
    </source>
</evidence>
<dbReference type="KEGG" id="rbu:PG1C_12420"/>
<dbReference type="PANTHER" id="PTHR43196:SF1">
    <property type="entry name" value="SULFATE ADENYLYLTRANSFERASE SUBUNIT 2"/>
    <property type="match status" value="1"/>
</dbReference>
<dbReference type="InterPro" id="IPR050128">
    <property type="entry name" value="Sulfate_adenylyltrnsfr_sub2"/>
</dbReference>
<dbReference type="AlphaFoldDB" id="A0A0C5JCW9"/>
<dbReference type="NCBIfam" id="NF009214">
    <property type="entry name" value="PRK12563.1"/>
    <property type="match status" value="1"/>
</dbReference>
<dbReference type="HOGENOM" id="CLU_043026_0_0_4"/>
<feature type="compositionally biased region" description="Basic and acidic residues" evidence="10">
    <location>
        <begin position="295"/>
        <end position="304"/>
    </location>
</feature>